<evidence type="ECO:0000313" key="11">
    <source>
        <dbReference type="EMBL" id="AWX52988.1"/>
    </source>
</evidence>
<keyword evidence="5" id="KW-0548">Nucleotidyltransferase</keyword>
<dbReference type="Pfam" id="PF03175">
    <property type="entry name" value="DNA_pol_B_2"/>
    <property type="match status" value="1"/>
</dbReference>
<dbReference type="GO" id="GO:0006260">
    <property type="term" value="P:DNA replication"/>
    <property type="evidence" value="ECO:0007669"/>
    <property type="project" value="UniProtKB-KW"/>
</dbReference>
<dbReference type="SUPFAM" id="SSF53098">
    <property type="entry name" value="Ribonuclease H-like"/>
    <property type="match status" value="1"/>
</dbReference>
<evidence type="ECO:0000256" key="2">
    <source>
        <dbReference type="ARBA" id="ARBA00012417"/>
    </source>
</evidence>
<dbReference type="InterPro" id="IPR036397">
    <property type="entry name" value="RNaseH_sf"/>
</dbReference>
<evidence type="ECO:0000256" key="5">
    <source>
        <dbReference type="ARBA" id="ARBA00022695"/>
    </source>
</evidence>
<dbReference type="GO" id="GO:0003677">
    <property type="term" value="F:DNA binding"/>
    <property type="evidence" value="ECO:0007669"/>
    <property type="project" value="UniProtKB-KW"/>
</dbReference>
<comment type="similarity">
    <text evidence="1">Belongs to the DNA polymerase type-B family.</text>
</comment>
<keyword evidence="4" id="KW-0808">Transferase</keyword>
<evidence type="ECO:0000256" key="8">
    <source>
        <dbReference type="ARBA" id="ARBA00023125"/>
    </source>
</evidence>
<protein>
    <recommendedName>
        <fullName evidence="3">Probable DNA polymerase</fullName>
        <ecNumber evidence="2">2.7.7.7</ecNumber>
    </recommendedName>
</protein>
<accession>A0A2Z4M950</accession>
<sequence length="460" mass="53992">MKNNLIINNNTTFDLTNFSQTNITFLTEQVANKKLFKIGYYHFFKIPNLELGILKDFLQILDFNKAYIVLPILASEDSTGDGPILSLSKQILVTRESNPVTISNFLFSQMEIASMNYGISNLEKFIVIFKFRPISLKDEIVLQIPKIEYSGQEKTIKKEINMQKFKYFNGTILPLTMNLNLFGKTLNSLLSGYYILKFDLNPEGFFFKKDEFVIYINKINDTKREGILFKNKEILYRFEDTLIEGSKFIRSLERYLIYIDNFNVTHFDRLMKNSFISISKPNAKLNLNIVTFDIETFVKDGKFVPFTCGWFAGDFLKTYYLTDFNSPYEMLLQALRDLLDFNPNAKVYIHNFANFDYMFLIKVLYNNFKVQPFFKDNKVIKLIYQHKDNDKTKIEIFDSYLILPSSLRTLAEKYKVIDQKGYFPYNFADKNSLNYIGIIPSISMFNGILDEEYESIILYT</sequence>
<dbReference type="EC" id="2.7.7.7" evidence="2"/>
<reference evidence="11" key="1">
    <citation type="journal article" date="2019" name="Int. J. Biol. Macromol.">
        <title>Characterization and comparative analysis of six complete mitochondrial genomes from ectomycorrhizal fungi of the Lactarius genus and phylogenetic analysis of the Agaricomycetes.</title>
        <authorList>
            <person name="Li Q."/>
            <person name="Wang Q."/>
            <person name="Jin X."/>
            <person name="Chen Z."/>
            <person name="Xiong C."/>
            <person name="Li P."/>
            <person name="Liu Q."/>
            <person name="Huang W."/>
        </authorList>
    </citation>
    <scope>NUCLEOTIDE SEQUENCE</scope>
</reference>
<evidence type="ECO:0000256" key="4">
    <source>
        <dbReference type="ARBA" id="ARBA00022679"/>
    </source>
</evidence>
<evidence type="ECO:0000256" key="7">
    <source>
        <dbReference type="ARBA" id="ARBA00022932"/>
    </source>
</evidence>
<keyword evidence="6" id="KW-0235">DNA replication</keyword>
<dbReference type="InterPro" id="IPR012337">
    <property type="entry name" value="RNaseH-like_sf"/>
</dbReference>
<dbReference type="GO" id="GO:0000166">
    <property type="term" value="F:nucleotide binding"/>
    <property type="evidence" value="ECO:0007669"/>
    <property type="project" value="InterPro"/>
</dbReference>
<gene>
    <name evidence="11" type="primary">orf460</name>
</gene>
<dbReference type="GO" id="GO:0003887">
    <property type="term" value="F:DNA-directed DNA polymerase activity"/>
    <property type="evidence" value="ECO:0007669"/>
    <property type="project" value="UniProtKB-KW"/>
</dbReference>
<evidence type="ECO:0000259" key="10">
    <source>
        <dbReference type="Pfam" id="PF03175"/>
    </source>
</evidence>
<dbReference type="RefSeq" id="YP_009498202.1">
    <property type="nucleotide sequence ID" value="NC_038055.1"/>
</dbReference>
<proteinExistence type="inferred from homology"/>
<evidence type="ECO:0000256" key="6">
    <source>
        <dbReference type="ARBA" id="ARBA00022705"/>
    </source>
</evidence>
<evidence type="ECO:0000256" key="3">
    <source>
        <dbReference type="ARBA" id="ARBA00014385"/>
    </source>
</evidence>
<dbReference type="GeneID" id="37500596"/>
<dbReference type="EMBL" id="MH319478">
    <property type="protein sequence ID" value="AWX52988.1"/>
    <property type="molecule type" value="Genomic_DNA"/>
</dbReference>
<dbReference type="AlphaFoldDB" id="A0A2Z4M950"/>
<keyword evidence="8" id="KW-0238">DNA-binding</keyword>
<evidence type="ECO:0000256" key="1">
    <source>
        <dbReference type="ARBA" id="ARBA00005755"/>
    </source>
</evidence>
<feature type="domain" description="DNA-directed DNA polymerase family B mitochondria/virus" evidence="10">
    <location>
        <begin position="344"/>
        <end position="457"/>
    </location>
</feature>
<dbReference type="InterPro" id="IPR004868">
    <property type="entry name" value="DNA-dir_DNA_pol_B_mt/vir"/>
</dbReference>
<name>A0A2Z4M950_9AGAM</name>
<comment type="catalytic activity">
    <reaction evidence="9">
        <text>DNA(n) + a 2'-deoxyribonucleoside 5'-triphosphate = DNA(n+1) + diphosphate</text>
        <dbReference type="Rhea" id="RHEA:22508"/>
        <dbReference type="Rhea" id="RHEA-COMP:17339"/>
        <dbReference type="Rhea" id="RHEA-COMP:17340"/>
        <dbReference type="ChEBI" id="CHEBI:33019"/>
        <dbReference type="ChEBI" id="CHEBI:61560"/>
        <dbReference type="ChEBI" id="CHEBI:173112"/>
        <dbReference type="EC" id="2.7.7.7"/>
    </reaction>
</comment>
<evidence type="ECO:0000256" key="9">
    <source>
        <dbReference type="ARBA" id="ARBA00049244"/>
    </source>
</evidence>
<organism evidence="11">
    <name type="scientific">Lactarius deliciosus</name>
    <dbReference type="NCBI Taxonomy" id="55514"/>
    <lineage>
        <taxon>Eukaryota</taxon>
        <taxon>Fungi</taxon>
        <taxon>Dikarya</taxon>
        <taxon>Basidiomycota</taxon>
        <taxon>Agaricomycotina</taxon>
        <taxon>Agaricomycetes</taxon>
        <taxon>Russulales</taxon>
        <taxon>Russulaceae</taxon>
        <taxon>Lactarius</taxon>
    </lineage>
</organism>
<geneLocation type="mitochondrion" evidence="11"/>
<keyword evidence="11" id="KW-0496">Mitochondrion</keyword>
<keyword evidence="7" id="KW-0239">DNA-directed DNA polymerase</keyword>
<dbReference type="Gene3D" id="3.30.420.10">
    <property type="entry name" value="Ribonuclease H-like superfamily/Ribonuclease H"/>
    <property type="match status" value="1"/>
</dbReference>